<dbReference type="InterPro" id="IPR002327">
    <property type="entry name" value="Cyt_c_1A/1B"/>
</dbReference>
<dbReference type="eggNOG" id="COG3175">
    <property type="taxonomic scope" value="Bacteria"/>
</dbReference>
<keyword evidence="10" id="KW-0249">Electron transport</keyword>
<evidence type="ECO:0000256" key="7">
    <source>
        <dbReference type="ARBA" id="ARBA00022692"/>
    </source>
</evidence>
<evidence type="ECO:0000256" key="6">
    <source>
        <dbReference type="ARBA" id="ARBA00022617"/>
    </source>
</evidence>
<dbReference type="GO" id="GO:0005507">
    <property type="term" value="F:copper ion binding"/>
    <property type="evidence" value="ECO:0007669"/>
    <property type="project" value="InterPro"/>
</dbReference>
<feature type="topological domain" description="Cytoplasmic" evidence="15">
    <location>
        <begin position="1"/>
        <end position="6"/>
    </location>
</feature>
<evidence type="ECO:0000256" key="5">
    <source>
        <dbReference type="ARBA" id="ARBA00022448"/>
    </source>
</evidence>
<evidence type="ECO:0000256" key="3">
    <source>
        <dbReference type="ARBA" id="ARBA00009620"/>
    </source>
</evidence>
<dbReference type="InterPro" id="IPR007533">
    <property type="entry name" value="Cyt_c_oxidase_assmbl_CtaG"/>
</dbReference>
<comment type="function">
    <text evidence="1 15">Exerts its effect at some terminal stage of cytochrome c oxidase synthesis, probably by being involved in the insertion of the copper B into subunit I.</text>
</comment>
<evidence type="ECO:0000256" key="14">
    <source>
        <dbReference type="ARBA" id="ARBA00023136"/>
    </source>
</evidence>
<dbReference type="OrthoDB" id="9804841at2"/>
<evidence type="ECO:0000256" key="12">
    <source>
        <dbReference type="ARBA" id="ARBA00023004"/>
    </source>
</evidence>
<evidence type="ECO:0000256" key="16">
    <source>
        <dbReference type="PROSITE-ProRule" id="PRU00433"/>
    </source>
</evidence>
<evidence type="ECO:0000256" key="15">
    <source>
        <dbReference type="HAMAP-Rule" id="MF_00155"/>
    </source>
</evidence>
<dbReference type="InterPro" id="IPR036909">
    <property type="entry name" value="Cyt_c-like_dom_sf"/>
</dbReference>
<keyword evidence="15" id="KW-0997">Cell inner membrane</keyword>
<dbReference type="HOGENOM" id="CLU_854599_0_0_5"/>
<dbReference type="STRING" id="323097.Nham_0651"/>
<evidence type="ECO:0000256" key="8">
    <source>
        <dbReference type="ARBA" id="ARBA00022723"/>
    </source>
</evidence>
<dbReference type="Gene3D" id="1.10.760.10">
    <property type="entry name" value="Cytochrome c-like domain"/>
    <property type="match status" value="1"/>
</dbReference>
<dbReference type="EMBL" id="CP000319">
    <property type="protein sequence ID" value="ABE61539.1"/>
    <property type="molecule type" value="Genomic_DNA"/>
</dbReference>
<evidence type="ECO:0000256" key="1">
    <source>
        <dbReference type="ARBA" id="ARBA00004007"/>
    </source>
</evidence>
<proteinExistence type="inferred from homology"/>
<dbReference type="GO" id="GO:0009055">
    <property type="term" value="F:electron transfer activity"/>
    <property type="evidence" value="ECO:0007669"/>
    <property type="project" value="InterPro"/>
</dbReference>
<dbReference type="RefSeq" id="WP_011509243.1">
    <property type="nucleotide sequence ID" value="NC_007964.1"/>
</dbReference>
<dbReference type="Proteomes" id="UP000001953">
    <property type="component" value="Chromosome"/>
</dbReference>
<evidence type="ECO:0000313" key="19">
    <source>
        <dbReference type="EMBL" id="ABE61539.1"/>
    </source>
</evidence>
<dbReference type="SUPFAM" id="SSF110111">
    <property type="entry name" value="Ctag/Cox11"/>
    <property type="match status" value="1"/>
</dbReference>
<dbReference type="HAMAP" id="MF_00155">
    <property type="entry name" value="CtaG"/>
    <property type="match status" value="1"/>
</dbReference>
<feature type="topological domain" description="Periplasmic" evidence="15">
    <location>
        <begin position="30"/>
        <end position="308"/>
    </location>
</feature>
<keyword evidence="15" id="KW-1003">Cell membrane</keyword>
<organism evidence="19 20">
    <name type="scientific">Nitrobacter hamburgensis (strain DSM 10229 / NCIMB 13809 / X14)</name>
    <dbReference type="NCBI Taxonomy" id="323097"/>
    <lineage>
        <taxon>Bacteria</taxon>
        <taxon>Pseudomonadati</taxon>
        <taxon>Pseudomonadota</taxon>
        <taxon>Alphaproteobacteria</taxon>
        <taxon>Hyphomicrobiales</taxon>
        <taxon>Nitrobacteraceae</taxon>
        <taxon>Nitrobacter</taxon>
    </lineage>
</organism>
<dbReference type="PRINTS" id="PR00604">
    <property type="entry name" value="CYTCHRMECIAB"/>
</dbReference>
<keyword evidence="12 16" id="KW-0408">Iron</keyword>
<dbReference type="KEGG" id="nha:Nham_0651"/>
<dbReference type="PROSITE" id="PS51007">
    <property type="entry name" value="CYTC"/>
    <property type="match status" value="1"/>
</dbReference>
<dbReference type="GO" id="GO:0020037">
    <property type="term" value="F:heme binding"/>
    <property type="evidence" value="ECO:0007669"/>
    <property type="project" value="InterPro"/>
</dbReference>
<evidence type="ECO:0000256" key="4">
    <source>
        <dbReference type="ARBA" id="ARBA00015384"/>
    </source>
</evidence>
<keyword evidence="11 15" id="KW-1133">Transmembrane helix</keyword>
<dbReference type="NCBIfam" id="NF003465">
    <property type="entry name" value="PRK05089.1"/>
    <property type="match status" value="1"/>
</dbReference>
<dbReference type="GO" id="GO:0005886">
    <property type="term" value="C:plasma membrane"/>
    <property type="evidence" value="ECO:0007669"/>
    <property type="project" value="UniProtKB-SubCell"/>
</dbReference>
<dbReference type="SUPFAM" id="SSF46626">
    <property type="entry name" value="Cytochrome c"/>
    <property type="match status" value="1"/>
</dbReference>
<dbReference type="eggNOG" id="COG3474">
    <property type="taxonomic scope" value="Bacteria"/>
</dbReference>
<keyword evidence="14 15" id="KW-0472">Membrane</keyword>
<dbReference type="InterPro" id="IPR023471">
    <property type="entry name" value="CtaG/Cox11_dom_sf"/>
</dbReference>
<dbReference type="PANTHER" id="PTHR21320:SF3">
    <property type="entry name" value="CYTOCHROME C OXIDASE ASSEMBLY PROTEIN COX11, MITOCHONDRIAL-RELATED"/>
    <property type="match status" value="1"/>
</dbReference>
<dbReference type="Pfam" id="PF04442">
    <property type="entry name" value="CtaG_Cox11"/>
    <property type="match status" value="1"/>
</dbReference>
<accession>Q1QQF8</accession>
<evidence type="ECO:0000256" key="10">
    <source>
        <dbReference type="ARBA" id="ARBA00022982"/>
    </source>
</evidence>
<dbReference type="AlphaFoldDB" id="Q1QQF8"/>
<feature type="transmembrane region" description="Helical" evidence="17">
    <location>
        <begin position="9"/>
        <end position="28"/>
    </location>
</feature>
<dbReference type="GO" id="GO:0008535">
    <property type="term" value="P:respiratory chain complex IV assembly"/>
    <property type="evidence" value="ECO:0007669"/>
    <property type="project" value="UniProtKB-UniRule"/>
</dbReference>
<reference evidence="19 20" key="1">
    <citation type="submission" date="2006-03" db="EMBL/GenBank/DDBJ databases">
        <title>Complete sequence of chromosome of Nitrobacter hamburgensis X14.</title>
        <authorList>
            <consortium name="US DOE Joint Genome Institute"/>
            <person name="Copeland A."/>
            <person name="Lucas S."/>
            <person name="Lapidus A."/>
            <person name="Barry K."/>
            <person name="Detter J.C."/>
            <person name="Glavina del Rio T."/>
            <person name="Hammon N."/>
            <person name="Israni S."/>
            <person name="Dalin E."/>
            <person name="Tice H."/>
            <person name="Pitluck S."/>
            <person name="Chain P."/>
            <person name="Malfatti S."/>
            <person name="Shin M."/>
            <person name="Vergez L."/>
            <person name="Schmutz J."/>
            <person name="Larimer F."/>
            <person name="Land M."/>
            <person name="Hauser L."/>
            <person name="Kyrpides N."/>
            <person name="Ivanova N."/>
            <person name="Ward B."/>
            <person name="Arp D."/>
            <person name="Klotz M."/>
            <person name="Stein L."/>
            <person name="O'Mullan G."/>
            <person name="Starkenburg S."/>
            <person name="Sayavedra L."/>
            <person name="Poret-Peterson A.T."/>
            <person name="Gentry M.E."/>
            <person name="Bruce D."/>
            <person name="Richardson P."/>
        </authorList>
    </citation>
    <scope>NUCLEOTIDE SEQUENCE [LARGE SCALE GENOMIC DNA]</scope>
    <source>
        <strain evidence="20">DSM 10229 / NCIMB 13809 / X14</strain>
    </source>
</reference>
<evidence type="ECO:0000313" key="20">
    <source>
        <dbReference type="Proteomes" id="UP000001953"/>
    </source>
</evidence>
<keyword evidence="20" id="KW-1185">Reference proteome</keyword>
<dbReference type="Gene3D" id="2.60.370.10">
    <property type="entry name" value="Ctag/Cox11"/>
    <property type="match status" value="1"/>
</dbReference>
<feature type="domain" description="Cytochrome c" evidence="18">
    <location>
        <begin position="193"/>
        <end position="290"/>
    </location>
</feature>
<keyword evidence="8 16" id="KW-0479">Metal-binding</keyword>
<evidence type="ECO:0000256" key="2">
    <source>
        <dbReference type="ARBA" id="ARBA00004382"/>
    </source>
</evidence>
<keyword evidence="5" id="KW-0813">Transport</keyword>
<evidence type="ECO:0000256" key="17">
    <source>
        <dbReference type="SAM" id="Phobius"/>
    </source>
</evidence>
<evidence type="ECO:0000256" key="11">
    <source>
        <dbReference type="ARBA" id="ARBA00022989"/>
    </source>
</evidence>
<comment type="similarity">
    <text evidence="3 15">Belongs to the COX11/CtaG family.</text>
</comment>
<keyword evidence="13 15" id="KW-0186">Copper</keyword>
<evidence type="ECO:0000256" key="9">
    <source>
        <dbReference type="ARBA" id="ARBA00022968"/>
    </source>
</evidence>
<dbReference type="InterPro" id="IPR009056">
    <property type="entry name" value="Cyt_c-like_dom"/>
</dbReference>
<keyword evidence="6 16" id="KW-0349">Heme</keyword>
<keyword evidence="9 15" id="KW-0735">Signal-anchor</keyword>
<protein>
    <recommendedName>
        <fullName evidence="4 15">Cytochrome c oxidase assembly protein CtaG</fullName>
    </recommendedName>
</protein>
<dbReference type="PANTHER" id="PTHR21320">
    <property type="entry name" value="CYTOCHROME C OXIDASE ASSEMBLY PROTEIN COX11-RELATED"/>
    <property type="match status" value="1"/>
</dbReference>
<evidence type="ECO:0000256" key="13">
    <source>
        <dbReference type="ARBA" id="ARBA00023008"/>
    </source>
</evidence>
<comment type="subcellular location">
    <subcellularLocation>
        <location evidence="2 15">Cell inner membrane</location>
        <topology evidence="2 15">Single-pass type II membrane protein</topology>
        <orientation evidence="2 15">Periplasmic side</orientation>
    </subcellularLocation>
</comment>
<sequence>MAPHYRKHLNVLAPVVVVIGFMIGLVAYSPELYRVFCSATGYGGTTQRVYSGPTAASSKTVTVRFDTNVAPDLPWRFEPEQRSVTVHLGEQKMVFFTAENLGKEPIVSHATYNVSPDTSGPYFKKIQCFCFNEERLDPHEKIEMPVVFFVDPAFAKDSDNKSVDTITLSYTLLRSVNPSESKNLSRFLPNAPPDPLHGKQLFSERCTACHALDADKAGPRLGGVVGRKAGALPGYHYSPALKNAGLVWSRDNLEHWLADPKKLVPGSRMPVRVLDAPSRHDIVAYLQTVGQERNKRAGSNPPAPGGEF</sequence>
<keyword evidence="7 15" id="KW-0812">Transmembrane</keyword>
<evidence type="ECO:0000259" key="18">
    <source>
        <dbReference type="PROSITE" id="PS51007"/>
    </source>
</evidence>
<gene>
    <name evidence="15" type="primary">ctaG</name>
    <name evidence="19" type="ordered locus">Nham_0651</name>
</gene>
<dbReference type="Pfam" id="PF00034">
    <property type="entry name" value="Cytochrom_C"/>
    <property type="match status" value="1"/>
</dbReference>
<dbReference type="FunFam" id="2.60.370.10:FF:000001">
    <property type="entry name" value="COX11 cytochrome c oxidase assembly homolog"/>
    <property type="match status" value="1"/>
</dbReference>
<name>Q1QQF8_NITHX</name>